<organism evidence="1 2">
    <name type="scientific">Arthrobotrys flagrans</name>
    <name type="common">Nematode-trapping fungus</name>
    <name type="synonym">Trichothecium flagrans</name>
    <dbReference type="NCBI Taxonomy" id="97331"/>
    <lineage>
        <taxon>Eukaryota</taxon>
        <taxon>Fungi</taxon>
        <taxon>Dikarya</taxon>
        <taxon>Ascomycota</taxon>
        <taxon>Pezizomycotina</taxon>
        <taxon>Orbiliomycetes</taxon>
        <taxon>Orbiliales</taxon>
        <taxon>Orbiliaceae</taxon>
        <taxon>Arthrobotrys</taxon>
    </lineage>
</organism>
<dbReference type="GeneID" id="93584186"/>
<dbReference type="VEuPathDB" id="FungiDB:DFL_001875"/>
<dbReference type="EMBL" id="SAEB01000003">
    <property type="protein sequence ID" value="RVD87656.1"/>
    <property type="molecule type" value="Genomic_DNA"/>
</dbReference>
<sequence>MDDHEFADKEQAGGTTRSTQIMIDINCSLEIPRAVCCRNILTKNNMCNMEPGLGRKLQQRAYISRFLLLAVQCSDIELNPSFSWRCEQEPQIVKGACMRAAVVAVLGGFYFHGATGTDSQGDIGRGRPGLEFVNLNISSTVHRTFQLIKMCHVAVEATIINGNRSLTMYNHRTKAVNVNVGVDGSGKLDAAEILQCKPD</sequence>
<keyword evidence="2" id="KW-1185">Reference proteome</keyword>
<name>A0A437A943_ARTFL</name>
<evidence type="ECO:0000313" key="1">
    <source>
        <dbReference type="EMBL" id="RVD87656.1"/>
    </source>
</evidence>
<dbReference type="AlphaFoldDB" id="A0A437A943"/>
<accession>A0A437A943</accession>
<protein>
    <submittedName>
        <fullName evidence="1">Uncharacterized protein</fullName>
    </submittedName>
</protein>
<proteinExistence type="predicted"/>
<dbReference type="Proteomes" id="UP000283090">
    <property type="component" value="Unassembled WGS sequence"/>
</dbReference>
<gene>
    <name evidence="1" type="ORF">DFL_001875</name>
</gene>
<comment type="caution">
    <text evidence="1">The sequence shown here is derived from an EMBL/GenBank/DDBJ whole genome shotgun (WGS) entry which is preliminary data.</text>
</comment>
<reference evidence="1 2" key="1">
    <citation type="submission" date="2019-01" db="EMBL/GenBank/DDBJ databases">
        <title>Intercellular communication is required for trap formation in the nematode-trapping fungus Duddingtonia flagrans.</title>
        <authorList>
            <person name="Youssar L."/>
            <person name="Wernet V."/>
            <person name="Hensel N."/>
            <person name="Hildebrandt H.-G."/>
            <person name="Fischer R."/>
        </authorList>
    </citation>
    <scope>NUCLEOTIDE SEQUENCE [LARGE SCALE GENOMIC DNA]</scope>
    <source>
        <strain evidence="1 2">CBS H-5679</strain>
    </source>
</reference>
<evidence type="ECO:0000313" key="2">
    <source>
        <dbReference type="Proteomes" id="UP000283090"/>
    </source>
</evidence>
<dbReference type="RefSeq" id="XP_067493200.1">
    <property type="nucleotide sequence ID" value="XM_067630568.1"/>
</dbReference>